<evidence type="ECO:0000313" key="7">
    <source>
        <dbReference type="EMBL" id="GLI94116.1"/>
    </source>
</evidence>
<dbReference type="Proteomes" id="UP001144323">
    <property type="component" value="Unassembled WGS sequence"/>
</dbReference>
<comment type="caution">
    <text evidence="7">The sequence shown here is derived from an EMBL/GenBank/DDBJ whole genome shotgun (WGS) entry which is preliminary data.</text>
</comment>
<gene>
    <name evidence="7" type="ORF">LMG27198_31080</name>
</gene>
<evidence type="ECO:0000259" key="6">
    <source>
        <dbReference type="PROSITE" id="PS50234"/>
    </source>
</evidence>
<dbReference type="InterPro" id="IPR002035">
    <property type="entry name" value="VWF_A"/>
</dbReference>
<keyword evidence="2 5" id="KW-0812">Transmembrane</keyword>
<keyword evidence="4 5" id="KW-0472">Membrane</keyword>
<accession>A0A9W6LT43</accession>
<dbReference type="SMART" id="SM00327">
    <property type="entry name" value="VWA"/>
    <property type="match status" value="1"/>
</dbReference>
<name>A0A9W6LT43_9HYPH</name>
<proteinExistence type="predicted"/>
<reference evidence="7" key="1">
    <citation type="journal article" date="2023" name="Int. J. Syst. Evol. Microbiol.">
        <title>Methylocystis iwaonis sp. nov., a type II methane-oxidizing bacterium from surface soil of a rice paddy field in Japan, and emended description of the genus Methylocystis (ex Whittenbury et al. 1970) Bowman et al. 1993.</title>
        <authorList>
            <person name="Kaise H."/>
            <person name="Sawadogo J.B."/>
            <person name="Alam M.S."/>
            <person name="Ueno C."/>
            <person name="Dianou D."/>
            <person name="Shinjo R."/>
            <person name="Asakawa S."/>
        </authorList>
    </citation>
    <scope>NUCLEOTIDE SEQUENCE</scope>
    <source>
        <strain evidence="7">LMG27198</strain>
    </source>
</reference>
<organism evidence="7 8">
    <name type="scientific">Methylocystis echinoides</name>
    <dbReference type="NCBI Taxonomy" id="29468"/>
    <lineage>
        <taxon>Bacteria</taxon>
        <taxon>Pseudomonadati</taxon>
        <taxon>Pseudomonadota</taxon>
        <taxon>Alphaproteobacteria</taxon>
        <taxon>Hyphomicrobiales</taxon>
        <taxon>Methylocystaceae</taxon>
        <taxon>Methylocystis</taxon>
    </lineage>
</organism>
<protein>
    <submittedName>
        <fullName evidence="7">VWA domain-containing protein</fullName>
    </submittedName>
</protein>
<dbReference type="SUPFAM" id="SSF53300">
    <property type="entry name" value="vWA-like"/>
    <property type="match status" value="1"/>
</dbReference>
<evidence type="ECO:0000256" key="3">
    <source>
        <dbReference type="ARBA" id="ARBA00022989"/>
    </source>
</evidence>
<feature type="transmembrane region" description="Helical" evidence="5">
    <location>
        <begin position="299"/>
        <end position="317"/>
    </location>
</feature>
<keyword evidence="3 5" id="KW-1133">Transmembrane helix</keyword>
<evidence type="ECO:0000256" key="5">
    <source>
        <dbReference type="SAM" id="Phobius"/>
    </source>
</evidence>
<evidence type="ECO:0000256" key="1">
    <source>
        <dbReference type="ARBA" id="ARBA00022475"/>
    </source>
</evidence>
<feature type="domain" description="VWFA" evidence="6">
    <location>
        <begin position="93"/>
        <end position="283"/>
    </location>
</feature>
<dbReference type="Pfam" id="PF00092">
    <property type="entry name" value="VWA"/>
    <property type="match status" value="1"/>
</dbReference>
<keyword evidence="1" id="KW-1003">Cell membrane</keyword>
<dbReference type="PANTHER" id="PTHR22550">
    <property type="entry name" value="SPORE GERMINATION PROTEIN"/>
    <property type="match status" value="1"/>
</dbReference>
<evidence type="ECO:0000256" key="2">
    <source>
        <dbReference type="ARBA" id="ARBA00022692"/>
    </source>
</evidence>
<dbReference type="PANTHER" id="PTHR22550:SF5">
    <property type="entry name" value="LEUCINE ZIPPER PROTEIN 4"/>
    <property type="match status" value="1"/>
</dbReference>
<dbReference type="RefSeq" id="WP_281804136.1">
    <property type="nucleotide sequence ID" value="NZ_BSEC01000001.1"/>
</dbReference>
<dbReference type="InterPro" id="IPR036465">
    <property type="entry name" value="vWFA_dom_sf"/>
</dbReference>
<dbReference type="AlphaFoldDB" id="A0A9W6LT43"/>
<sequence>MTGVEFAAPLFFALLPAPLLLLALAKPAPQSGGALTLPASIRDRLHAQSARVSRADMAWPLIAASIAWVSLVLALAGPRVADAVAALPASGRDIMFVLDLSGSMTKQDFRLNGALVSRLDLVKHVGSELIRRREGDRIGLVVFAETALVASPLSFDIRAVARALDEMEIGLVGRSTAIGEGLGLALKRLAESASPSRVVILLSDGANTAGSVDPVSVAALAKSLGVRVYTIGLGVDDTTTNPNKYDAVDFDALQNVARIGGGSAFRARTGDDLDAAARAIEALAAGDAPAPSTVIFHELWIYPATVAFAACAAIALTSRMRR</sequence>
<evidence type="ECO:0000313" key="8">
    <source>
        <dbReference type="Proteomes" id="UP001144323"/>
    </source>
</evidence>
<evidence type="ECO:0000256" key="4">
    <source>
        <dbReference type="ARBA" id="ARBA00023136"/>
    </source>
</evidence>
<dbReference type="InterPro" id="IPR050768">
    <property type="entry name" value="UPF0353/GerABKA_families"/>
</dbReference>
<dbReference type="PROSITE" id="PS50234">
    <property type="entry name" value="VWFA"/>
    <property type="match status" value="1"/>
</dbReference>
<dbReference type="EMBL" id="BSEC01000001">
    <property type="protein sequence ID" value="GLI94116.1"/>
    <property type="molecule type" value="Genomic_DNA"/>
</dbReference>
<keyword evidence="8" id="KW-1185">Reference proteome</keyword>
<dbReference type="Gene3D" id="3.40.50.410">
    <property type="entry name" value="von Willebrand factor, type A domain"/>
    <property type="match status" value="1"/>
</dbReference>